<evidence type="ECO:0000259" key="2">
    <source>
        <dbReference type="Pfam" id="PF00248"/>
    </source>
</evidence>
<dbReference type="SUPFAM" id="SSF51430">
    <property type="entry name" value="NAD(P)-linked oxidoreductase"/>
    <property type="match status" value="1"/>
</dbReference>
<dbReference type="InterPro" id="IPR023210">
    <property type="entry name" value="NADP_OxRdtase_dom"/>
</dbReference>
<evidence type="ECO:0000256" key="1">
    <source>
        <dbReference type="ARBA" id="ARBA00023002"/>
    </source>
</evidence>
<dbReference type="PANTHER" id="PTHR43625:SF40">
    <property type="entry name" value="ALDO-KETO REDUCTASE YAKC [NADP(+)]"/>
    <property type="match status" value="1"/>
</dbReference>
<dbReference type="GO" id="GO:0016491">
    <property type="term" value="F:oxidoreductase activity"/>
    <property type="evidence" value="ECO:0007669"/>
    <property type="project" value="UniProtKB-KW"/>
</dbReference>
<dbReference type="Pfam" id="PF00248">
    <property type="entry name" value="Aldo_ket_red"/>
    <property type="match status" value="1"/>
</dbReference>
<name>A0A0B8QLT2_9VIBR</name>
<dbReference type="InterPro" id="IPR050791">
    <property type="entry name" value="Aldo-Keto_reductase"/>
</dbReference>
<dbReference type="STRING" id="1481914.JCM19241_785"/>
<gene>
    <name evidence="3" type="ORF">JCM19241_785</name>
</gene>
<dbReference type="InterPro" id="IPR020471">
    <property type="entry name" value="AKR"/>
</dbReference>
<dbReference type="PANTHER" id="PTHR43625">
    <property type="entry name" value="AFLATOXIN B1 ALDEHYDE REDUCTASE"/>
    <property type="match status" value="1"/>
</dbReference>
<organism evidence="3 4">
    <name type="scientific">Vibrio ishigakensis</name>
    <dbReference type="NCBI Taxonomy" id="1481914"/>
    <lineage>
        <taxon>Bacteria</taxon>
        <taxon>Pseudomonadati</taxon>
        <taxon>Pseudomonadota</taxon>
        <taxon>Gammaproteobacteria</taxon>
        <taxon>Vibrionales</taxon>
        <taxon>Vibrionaceae</taxon>
        <taxon>Vibrio</taxon>
    </lineage>
</organism>
<dbReference type="PRINTS" id="PR00069">
    <property type="entry name" value="ALDKETRDTASE"/>
</dbReference>
<dbReference type="Gene3D" id="3.20.20.100">
    <property type="entry name" value="NADP-dependent oxidoreductase domain"/>
    <property type="match status" value="1"/>
</dbReference>
<dbReference type="AlphaFoldDB" id="A0A0B8QLT2"/>
<evidence type="ECO:0000313" key="4">
    <source>
        <dbReference type="Proteomes" id="UP000031666"/>
    </source>
</evidence>
<reference evidence="3 4" key="2">
    <citation type="submission" date="2015-01" db="EMBL/GenBank/DDBJ databases">
        <authorList>
            <consortium name="NBRP consortium"/>
            <person name="Sawabe T."/>
            <person name="Meirelles P."/>
            <person name="Feng G."/>
            <person name="Sayaka M."/>
            <person name="Hattori M."/>
            <person name="Ohkuma M."/>
        </authorList>
    </citation>
    <scope>NUCLEOTIDE SEQUENCE [LARGE SCALE GENOMIC DNA]</scope>
    <source>
        <strain evidence="4">JCM 19241</strain>
    </source>
</reference>
<feature type="domain" description="NADP-dependent oxidoreductase" evidence="2">
    <location>
        <begin position="12"/>
        <end position="310"/>
    </location>
</feature>
<dbReference type="GO" id="GO:0005737">
    <property type="term" value="C:cytoplasm"/>
    <property type="evidence" value="ECO:0007669"/>
    <property type="project" value="TreeGrafter"/>
</dbReference>
<sequence length="321" mass="34735">MSNSNFSAIKQMGYGAMGLEGYYGESDDSAAVDTLVHAIEHGMMIDTADAYGAGHNEDLIKQAIAKTDAKPFIATKFGIVFEEGQTGSQLDTGWGFPLTINGTKEYVARAIDNSLERLEVEQIDLMYAHYLDPNTPLEETVQAMADAVKAGKVKAIGLSNVTAEQVLKANEIHPIAAVQYEYSLFRREAETDILPAINKIGAALVCWSPLGAGFLTGKVQELDENDFRNNNPKMQGDNFVSNLERLEKIKAIAAEYDITPAQLALAWLVAQGDNIIPIPGSRKISRIDENLGALDVTLSQETLAKLDEIAPIGAFKGATLV</sequence>
<dbReference type="Proteomes" id="UP000031666">
    <property type="component" value="Unassembled WGS sequence"/>
</dbReference>
<dbReference type="EMBL" id="BBSC01000011">
    <property type="protein sequence ID" value="GAM78057.1"/>
    <property type="molecule type" value="Genomic_DNA"/>
</dbReference>
<accession>A0A0B8QLT2</accession>
<proteinExistence type="predicted"/>
<dbReference type="InterPro" id="IPR036812">
    <property type="entry name" value="NAD(P)_OxRdtase_dom_sf"/>
</dbReference>
<protein>
    <submittedName>
        <fullName evidence="3">Aldo/keto reductase</fullName>
    </submittedName>
</protein>
<evidence type="ECO:0000313" key="3">
    <source>
        <dbReference type="EMBL" id="GAM78057.1"/>
    </source>
</evidence>
<comment type="caution">
    <text evidence="3">The sequence shown here is derived from an EMBL/GenBank/DDBJ whole genome shotgun (WGS) entry which is preliminary data.</text>
</comment>
<keyword evidence="1" id="KW-0560">Oxidoreductase</keyword>
<reference evidence="3 4" key="1">
    <citation type="submission" date="2015-01" db="EMBL/GenBank/DDBJ databases">
        <title>Vibrio sp. C94 JCM 19241 whole genome shotgun sequence.</title>
        <authorList>
            <person name="Sawabe T."/>
            <person name="Meirelles P."/>
            <person name="Feng G."/>
            <person name="Sayaka M."/>
            <person name="Hattori M."/>
            <person name="Ohkuma M."/>
        </authorList>
    </citation>
    <scope>NUCLEOTIDE SEQUENCE [LARGE SCALE GENOMIC DNA]</scope>
    <source>
        <strain evidence="4">JCM 19241</strain>
    </source>
</reference>